<evidence type="ECO:0000313" key="2">
    <source>
        <dbReference type="EMBL" id="KAG7114561.1"/>
    </source>
</evidence>
<gene>
    <name evidence="2" type="ORF">HYQ45_016553</name>
</gene>
<protein>
    <recommendedName>
        <fullName evidence="4">G-patch domain-containing protein</fullName>
    </recommendedName>
</protein>
<dbReference type="InterPro" id="IPR050656">
    <property type="entry name" value="PINX1"/>
</dbReference>
<feature type="region of interest" description="Disordered" evidence="1">
    <location>
        <begin position="119"/>
        <end position="235"/>
    </location>
</feature>
<feature type="compositionally biased region" description="Low complexity" evidence="1">
    <location>
        <begin position="185"/>
        <end position="196"/>
    </location>
</feature>
<accession>A0A8I2Z8D3</accession>
<feature type="compositionally biased region" description="Low complexity" evidence="1">
    <location>
        <begin position="133"/>
        <end position="145"/>
    </location>
</feature>
<name>A0A8I2Z8D3_VERLO</name>
<organism evidence="2 3">
    <name type="scientific">Verticillium longisporum</name>
    <name type="common">Verticillium dahliae var. longisporum</name>
    <dbReference type="NCBI Taxonomy" id="100787"/>
    <lineage>
        <taxon>Eukaryota</taxon>
        <taxon>Fungi</taxon>
        <taxon>Dikarya</taxon>
        <taxon>Ascomycota</taxon>
        <taxon>Pezizomycotina</taxon>
        <taxon>Sordariomycetes</taxon>
        <taxon>Hypocreomycetidae</taxon>
        <taxon>Glomerellales</taxon>
        <taxon>Plectosphaerellaceae</taxon>
        <taxon>Verticillium</taxon>
    </lineage>
</organism>
<dbReference type="PANTHER" id="PTHR23149:SF33">
    <property type="entry name" value="PROTEIN TMA23"/>
    <property type="match status" value="1"/>
</dbReference>
<proteinExistence type="predicted"/>
<dbReference type="Proteomes" id="UP000689129">
    <property type="component" value="Unassembled WGS sequence"/>
</dbReference>
<dbReference type="PANTHER" id="PTHR23149">
    <property type="entry name" value="G PATCH DOMAIN CONTAINING PROTEIN"/>
    <property type="match status" value="1"/>
</dbReference>
<dbReference type="AlphaFoldDB" id="A0A8I2Z8D3"/>
<dbReference type="OrthoDB" id="3366546at2759"/>
<comment type="caution">
    <text evidence="2">The sequence shown here is derived from an EMBL/GenBank/DDBJ whole genome shotgun (WGS) entry which is preliminary data.</text>
</comment>
<reference evidence="2" key="1">
    <citation type="journal article" date="2021" name="Mol. Plant Pathol.">
        <title>A 20-kb lineage-specific genomic region tames virulence in pathogenic amphidiploid Verticillium longisporum.</title>
        <authorList>
            <person name="Harting R."/>
            <person name="Starke J."/>
            <person name="Kusch H."/>
            <person name="Poggeler S."/>
            <person name="Maurus I."/>
            <person name="Schluter R."/>
            <person name="Landesfeind M."/>
            <person name="Bulla I."/>
            <person name="Nowrousian M."/>
            <person name="de Jonge R."/>
            <person name="Stahlhut G."/>
            <person name="Hoff K.J."/>
            <person name="Asshauer K.P."/>
            <person name="Thurmer A."/>
            <person name="Stanke M."/>
            <person name="Daniel R."/>
            <person name="Morgenstern B."/>
            <person name="Thomma B.P.H.J."/>
            <person name="Kronstad J.W."/>
            <person name="Braus-Stromeyer S.A."/>
            <person name="Braus G.H."/>
        </authorList>
    </citation>
    <scope>NUCLEOTIDE SEQUENCE</scope>
    <source>
        <strain evidence="2">Vl32</strain>
    </source>
</reference>
<evidence type="ECO:0000313" key="3">
    <source>
        <dbReference type="Proteomes" id="UP000689129"/>
    </source>
</evidence>
<evidence type="ECO:0008006" key="4">
    <source>
        <dbReference type="Google" id="ProtNLM"/>
    </source>
</evidence>
<feature type="compositionally biased region" description="Basic residues" evidence="1">
    <location>
        <begin position="173"/>
        <end position="184"/>
    </location>
</feature>
<sequence>MDAHALLTSQGWRGAGHSLHATSDAIGLSKPLLLNRRDGNKGIGQKAHYTSDQWWMNAFDEQLQGLSTTTGKDGKLGVVQAVQNGGRIGGVEKGAGGRWKLGGCFVKGGFLEGTIAQIEREKKQDDEEEEETTTTSEDSATGTSTPVGGGEAKESKAQRKARRATRRAEREAKRQKKEARRVLKASKTSSKSSSKRASSDDDSDKSKRDETKEERRARREAKRIRRAAREARKTG</sequence>
<feature type="compositionally biased region" description="Basic and acidic residues" evidence="1">
    <location>
        <begin position="204"/>
        <end position="217"/>
    </location>
</feature>
<dbReference type="EMBL" id="JAEMWZ010000498">
    <property type="protein sequence ID" value="KAG7114561.1"/>
    <property type="molecule type" value="Genomic_DNA"/>
</dbReference>
<evidence type="ECO:0000256" key="1">
    <source>
        <dbReference type="SAM" id="MobiDB-lite"/>
    </source>
</evidence>